<dbReference type="EMBL" id="MK500339">
    <property type="protein sequence ID" value="QBK86979.1"/>
    <property type="molecule type" value="Genomic_DNA"/>
</dbReference>
<proteinExistence type="predicted"/>
<protein>
    <submittedName>
        <fullName evidence="1">Uncharacterized protein</fullName>
    </submittedName>
</protein>
<sequence length="323" mass="35972">MPARKPPTLLNLVLKDTCWEMMGPEVVGAPALLAAIALACAENPNAGLLRPFEVASGPANETLVPAFGDVLREIWFPHTTDAVDCELGIREGGVTIAKFRSTGGAQNRVYLWRHGCQIPLLQLTTLRNVVVRAELPEGTPLTLLMGFVWGLHGELFDYELFLLPTGIVKGCVFAPLPWECSWPRGEVISHATFLPNILEHASSEAGDEVRDTAESVWQSWRPWDRDKIEILLAGWRARRTQGSARLLVAILCRMPRALLPCDICPTLLERCAVWECSHCPAVVKILKARVLGAENEWEELFWPFFGGTRECDLPQEVCCEWIP</sequence>
<gene>
    <name evidence="1" type="ORF">LCMAC103_03230</name>
</gene>
<reference evidence="1" key="1">
    <citation type="journal article" date="2019" name="MBio">
        <title>Virus Genomes from Deep Sea Sediments Expand the Ocean Megavirome and Support Independent Origins of Viral Gigantism.</title>
        <authorList>
            <person name="Backstrom D."/>
            <person name="Yutin N."/>
            <person name="Jorgensen S.L."/>
            <person name="Dharamshi J."/>
            <person name="Homa F."/>
            <person name="Zaremba-Niedwiedzka K."/>
            <person name="Spang A."/>
            <person name="Wolf Y.I."/>
            <person name="Koonin E.V."/>
            <person name="Ettema T.J."/>
        </authorList>
    </citation>
    <scope>NUCLEOTIDE SEQUENCE</scope>
</reference>
<name>A0A481YV56_9VIRU</name>
<organism evidence="1">
    <name type="scientific">Marseillevirus LCMAC103</name>
    <dbReference type="NCBI Taxonomy" id="2506604"/>
    <lineage>
        <taxon>Viruses</taxon>
        <taxon>Varidnaviria</taxon>
        <taxon>Bamfordvirae</taxon>
        <taxon>Nucleocytoviricota</taxon>
        <taxon>Megaviricetes</taxon>
        <taxon>Pimascovirales</taxon>
        <taxon>Pimascovirales incertae sedis</taxon>
        <taxon>Marseilleviridae</taxon>
    </lineage>
</organism>
<evidence type="ECO:0000313" key="1">
    <source>
        <dbReference type="EMBL" id="QBK86979.1"/>
    </source>
</evidence>
<accession>A0A481YV56</accession>